<keyword evidence="4" id="KW-0732">Signal</keyword>
<evidence type="ECO:0000259" key="6">
    <source>
        <dbReference type="Pfam" id="PF04349"/>
    </source>
</evidence>
<dbReference type="EMBL" id="JANZXA010000015">
    <property type="protein sequence ID" value="MCT2401512.1"/>
    <property type="molecule type" value="Genomic_DNA"/>
</dbReference>
<sequence>MDLALLSRRDACIFLAGLVSLAGTGAAARPTGRFGPSVRFSRDTLVAQARRRAARGYVPPSAWPEVTRDYDAYGRLAYGAADRLAGLVRLMPVSHMASAPVGIHVVENGAARTVRSFEGLFAGGNSAPAGFRIMAPDLASDWLSYLGASYFRADGAQHQYGLSARGIAVDTGFARAEEFPRFTDFWIEWRTDAHFVIHALLDGPSLTGAFTFDCHDGADGVVQAVQATLFLRKDIERLGIAPATSMFWYGEGQRALATDWRPEVHDSDGLAVWSGTGERIWRSLRNPRQARTNSFRADSLKGFGLMQRDRRFADYQDDGVWYDRRPSLWVEPEGDWGPGAVMLYEMPTDSETVDNIVAFWLSDRPARAGERRDLSYRLHWTSGDPVDDGSARVVDIWTGASGDPGGPSRPGARKFVIDFRGPGLAGLDRESGVEPVVSLSGPALVGLAAYPVLGQEALWRVVVDVRTDLDQPRDFRLYLRRGSSALSETLIQPLQS</sequence>
<gene>
    <name evidence="7" type="ORF">NZK81_18320</name>
</gene>
<evidence type="ECO:0000256" key="2">
    <source>
        <dbReference type="ARBA" id="ARBA00005001"/>
    </source>
</evidence>
<feature type="domain" description="Glucan biosynthesis periplasmic MdoG C-terminal" evidence="6">
    <location>
        <begin position="40"/>
        <end position="491"/>
    </location>
</feature>
<accession>A0ABT2I9L2</accession>
<dbReference type="InterPro" id="IPR014438">
    <property type="entry name" value="Glucan_biosyn_MdoG/MdoD"/>
</dbReference>
<evidence type="ECO:0000313" key="8">
    <source>
        <dbReference type="Proteomes" id="UP001165583"/>
    </source>
</evidence>
<dbReference type="Pfam" id="PF04349">
    <property type="entry name" value="MdoG"/>
    <property type="match status" value="1"/>
</dbReference>
<keyword evidence="8" id="KW-1185">Reference proteome</keyword>
<dbReference type="Proteomes" id="UP001165583">
    <property type="component" value="Unassembled WGS sequence"/>
</dbReference>
<evidence type="ECO:0000256" key="3">
    <source>
        <dbReference type="ARBA" id="ARBA00009284"/>
    </source>
</evidence>
<dbReference type="RefSeq" id="WP_260047538.1">
    <property type="nucleotide sequence ID" value="NZ_JANZXA010000015.1"/>
</dbReference>
<dbReference type="SUPFAM" id="SSF74650">
    <property type="entry name" value="Galactose mutarotase-like"/>
    <property type="match status" value="1"/>
</dbReference>
<evidence type="ECO:0000256" key="5">
    <source>
        <dbReference type="ARBA" id="ARBA00022764"/>
    </source>
</evidence>
<dbReference type="PANTHER" id="PTHR30504">
    <property type="entry name" value="GLUCANS BIOSYNTHESIS PROTEIN"/>
    <property type="match status" value="1"/>
</dbReference>
<dbReference type="InterPro" id="IPR011013">
    <property type="entry name" value="Gal_mutarotase_sf_dom"/>
</dbReference>
<dbReference type="Gene3D" id="2.70.98.10">
    <property type="match status" value="1"/>
</dbReference>
<organism evidence="7 8">
    <name type="scientific">Novosphingobium mangrovi</name>
    <name type="common">ex Huang et al. 2023</name>
    <dbReference type="NCBI Taxonomy" id="2976432"/>
    <lineage>
        <taxon>Bacteria</taxon>
        <taxon>Pseudomonadati</taxon>
        <taxon>Pseudomonadota</taxon>
        <taxon>Alphaproteobacteria</taxon>
        <taxon>Sphingomonadales</taxon>
        <taxon>Sphingomonadaceae</taxon>
        <taxon>Novosphingobium</taxon>
    </lineage>
</organism>
<dbReference type="Gene3D" id="2.60.40.10">
    <property type="entry name" value="Immunoglobulins"/>
    <property type="match status" value="1"/>
</dbReference>
<dbReference type="InterPro" id="IPR007444">
    <property type="entry name" value="Glucan_biosyn_MdoG_C"/>
</dbReference>
<comment type="pathway">
    <text evidence="2">Glycan metabolism; osmoregulated periplasmic glucan (OPG) biosynthesis.</text>
</comment>
<comment type="subcellular location">
    <subcellularLocation>
        <location evidence="1">Periplasm</location>
    </subcellularLocation>
</comment>
<evidence type="ECO:0000256" key="1">
    <source>
        <dbReference type="ARBA" id="ARBA00004418"/>
    </source>
</evidence>
<reference evidence="7" key="1">
    <citation type="submission" date="2022-09" db="EMBL/GenBank/DDBJ databases">
        <title>Novosphingobium sp. Nov., a polycyclic aromatic hydrocarbon-degrading bacterium isolated form mangrove sediments in HongKong.</title>
        <authorList>
            <person name="Hu Z."/>
        </authorList>
    </citation>
    <scope>NUCLEOTIDE SEQUENCE</scope>
    <source>
        <strain evidence="7">HK4-1</strain>
    </source>
</reference>
<dbReference type="SUPFAM" id="SSF81296">
    <property type="entry name" value="E set domains"/>
    <property type="match status" value="1"/>
</dbReference>
<evidence type="ECO:0000313" key="7">
    <source>
        <dbReference type="EMBL" id="MCT2401512.1"/>
    </source>
</evidence>
<dbReference type="PIRSF" id="PIRSF006281">
    <property type="entry name" value="MdoG"/>
    <property type="match status" value="1"/>
</dbReference>
<evidence type="ECO:0000256" key="4">
    <source>
        <dbReference type="ARBA" id="ARBA00022729"/>
    </source>
</evidence>
<keyword evidence="5" id="KW-0574">Periplasm</keyword>
<proteinExistence type="inferred from homology"/>
<dbReference type="InterPro" id="IPR014718">
    <property type="entry name" value="GH-type_carb-bd"/>
</dbReference>
<dbReference type="InterPro" id="IPR014756">
    <property type="entry name" value="Ig_E-set"/>
</dbReference>
<comment type="caution">
    <text evidence="7">The sequence shown here is derived from an EMBL/GenBank/DDBJ whole genome shotgun (WGS) entry which is preliminary data.</text>
</comment>
<protein>
    <submittedName>
        <fullName evidence="7">Glucan biosynthesis protein</fullName>
    </submittedName>
</protein>
<name>A0ABT2I9L2_9SPHN</name>
<dbReference type="InterPro" id="IPR013783">
    <property type="entry name" value="Ig-like_fold"/>
</dbReference>
<dbReference type="PANTHER" id="PTHR30504:SF3">
    <property type="entry name" value="GLUCANS BIOSYNTHESIS PROTEIN D"/>
    <property type="match status" value="1"/>
</dbReference>
<comment type="similarity">
    <text evidence="3">Belongs to the OpgD/OpgG family.</text>
</comment>